<keyword evidence="2 11" id="KW-0489">Methyltransferase</keyword>
<evidence type="ECO:0000256" key="11">
    <source>
        <dbReference type="HAMAP-Rule" id="MF_01547"/>
    </source>
</evidence>
<organism evidence="14 15">
    <name type="scientific">Mesorhizobium delmotii</name>
    <dbReference type="NCBI Taxonomy" id="1631247"/>
    <lineage>
        <taxon>Bacteria</taxon>
        <taxon>Pseudomonadati</taxon>
        <taxon>Pseudomonadota</taxon>
        <taxon>Alphaproteobacteria</taxon>
        <taxon>Hyphomicrobiales</taxon>
        <taxon>Phyllobacteriaceae</taxon>
        <taxon>Mesorhizobium</taxon>
    </lineage>
</organism>
<evidence type="ECO:0000256" key="7">
    <source>
        <dbReference type="ARBA" id="ARBA00041129"/>
    </source>
</evidence>
<evidence type="ECO:0000256" key="8">
    <source>
        <dbReference type="ARBA" id="ARBA00041995"/>
    </source>
</evidence>
<feature type="binding site" evidence="11">
    <location>
        <position position="118"/>
    </location>
    <ligand>
        <name>S-adenosyl-L-methionine</name>
        <dbReference type="ChEBI" id="CHEBI:59789"/>
    </ligand>
</feature>
<evidence type="ECO:0000259" key="13">
    <source>
        <dbReference type="Pfam" id="PF01728"/>
    </source>
</evidence>
<feature type="binding site" evidence="11">
    <location>
        <position position="116"/>
    </location>
    <ligand>
        <name>S-adenosyl-L-methionine</name>
        <dbReference type="ChEBI" id="CHEBI:59789"/>
    </ligand>
</feature>
<evidence type="ECO:0000313" key="15">
    <source>
        <dbReference type="Proteomes" id="UP000245698"/>
    </source>
</evidence>
<comment type="similarity">
    <text evidence="11">Belongs to the class I-like SAM-binding methyltransferase superfamily. RNA methyltransferase RlmE family.</text>
</comment>
<keyword evidence="1 11" id="KW-0698">rRNA processing</keyword>
<evidence type="ECO:0000256" key="6">
    <source>
        <dbReference type="ARBA" id="ARBA00038861"/>
    </source>
</evidence>
<dbReference type="Pfam" id="PF01728">
    <property type="entry name" value="FtsJ"/>
    <property type="match status" value="1"/>
</dbReference>
<protein>
    <recommendedName>
        <fullName evidence="7 11">Ribosomal RNA large subunit methyltransferase E</fullName>
        <ecNumber evidence="6 11">2.1.1.166</ecNumber>
    </recommendedName>
    <alternativeName>
        <fullName evidence="9 11">23S rRNA Um2552 methyltransferase</fullName>
    </alternativeName>
    <alternativeName>
        <fullName evidence="8 11">rRNA (uridine-2'-O-)-methyltransferase</fullName>
    </alternativeName>
</protein>
<feature type="region of interest" description="Disordered" evidence="12">
    <location>
        <begin position="1"/>
        <end position="46"/>
    </location>
</feature>
<name>A0A2P9AG13_9HYPH</name>
<feature type="active site" description="Proton acceptor" evidence="11">
    <location>
        <position position="219"/>
    </location>
</feature>
<evidence type="ECO:0000256" key="5">
    <source>
        <dbReference type="ARBA" id="ARBA00037569"/>
    </source>
</evidence>
<proteinExistence type="inferred from homology"/>
<dbReference type="GO" id="GO:0008650">
    <property type="term" value="F:rRNA (uridine-2'-O-)-methyltransferase activity"/>
    <property type="evidence" value="ECO:0007669"/>
    <property type="project" value="UniProtKB-UniRule"/>
</dbReference>
<dbReference type="Proteomes" id="UP000245698">
    <property type="component" value="Unassembled WGS sequence"/>
</dbReference>
<evidence type="ECO:0000313" key="14">
    <source>
        <dbReference type="EMBL" id="SJM30046.1"/>
    </source>
</evidence>
<dbReference type="PANTHER" id="PTHR10920">
    <property type="entry name" value="RIBOSOMAL RNA METHYLTRANSFERASE"/>
    <property type="match status" value="1"/>
</dbReference>
<feature type="binding site" evidence="11">
    <location>
        <position position="155"/>
    </location>
    <ligand>
        <name>S-adenosyl-L-methionine</name>
        <dbReference type="ChEBI" id="CHEBI:59789"/>
    </ligand>
</feature>
<feature type="domain" description="Ribosomal RNA methyltransferase FtsJ" evidence="13">
    <location>
        <begin position="84"/>
        <end position="262"/>
    </location>
</feature>
<feature type="binding site" evidence="11">
    <location>
        <position position="139"/>
    </location>
    <ligand>
        <name>S-adenosyl-L-methionine</name>
        <dbReference type="ChEBI" id="CHEBI:59789"/>
    </ligand>
</feature>
<dbReference type="InterPro" id="IPR050082">
    <property type="entry name" value="RNA_methyltr_RlmE"/>
</dbReference>
<dbReference type="InterPro" id="IPR015507">
    <property type="entry name" value="rRNA-MeTfrase_E"/>
</dbReference>
<evidence type="ECO:0000256" key="12">
    <source>
        <dbReference type="SAM" id="MobiDB-lite"/>
    </source>
</evidence>
<dbReference type="AlphaFoldDB" id="A0A2P9AG13"/>
<dbReference type="PANTHER" id="PTHR10920:SF18">
    <property type="entry name" value="RRNA METHYLTRANSFERASE 2, MITOCHONDRIAL"/>
    <property type="match status" value="1"/>
</dbReference>
<keyword evidence="4 11" id="KW-0949">S-adenosyl-L-methionine</keyword>
<keyword evidence="11" id="KW-0963">Cytoplasm</keyword>
<gene>
    <name evidence="11 14" type="primary">rlmE</name>
    <name evidence="11" type="synonym">ftsJ</name>
    <name evidence="11" type="synonym">rrmJ</name>
    <name evidence="14" type="ORF">BQ8482_120101</name>
</gene>
<dbReference type="GO" id="GO:0005737">
    <property type="term" value="C:cytoplasm"/>
    <property type="evidence" value="ECO:0007669"/>
    <property type="project" value="UniProtKB-SubCell"/>
</dbReference>
<comment type="catalytic activity">
    <reaction evidence="10 11">
        <text>uridine(2552) in 23S rRNA + S-adenosyl-L-methionine = 2'-O-methyluridine(2552) in 23S rRNA + S-adenosyl-L-homocysteine + H(+)</text>
        <dbReference type="Rhea" id="RHEA:42720"/>
        <dbReference type="Rhea" id="RHEA-COMP:10202"/>
        <dbReference type="Rhea" id="RHEA-COMP:10203"/>
        <dbReference type="ChEBI" id="CHEBI:15378"/>
        <dbReference type="ChEBI" id="CHEBI:57856"/>
        <dbReference type="ChEBI" id="CHEBI:59789"/>
        <dbReference type="ChEBI" id="CHEBI:65315"/>
        <dbReference type="ChEBI" id="CHEBI:74478"/>
        <dbReference type="EC" id="2.1.1.166"/>
    </reaction>
</comment>
<evidence type="ECO:0000256" key="3">
    <source>
        <dbReference type="ARBA" id="ARBA00022679"/>
    </source>
</evidence>
<dbReference type="InterPro" id="IPR002877">
    <property type="entry name" value="RNA_MeTrfase_FtsJ_dom"/>
</dbReference>
<evidence type="ECO:0000256" key="10">
    <source>
        <dbReference type="ARBA" id="ARBA00048970"/>
    </source>
</evidence>
<comment type="subcellular location">
    <subcellularLocation>
        <location evidence="11">Cytoplasm</location>
    </subcellularLocation>
</comment>
<sequence>MGVAEHDPEPKDRASEKWQPVFGKDHAQTRSQAMTKKPQKPGSAGIRVLKTRVKKKSGLKESSRRWLQRHINDPYVQRSRADGYRSRAAYKLIEIDDKHHLLKPGMKVIDLGAAPGGWCQVAAARTKSTAEHPHVVGIDYLEMDAVPGAPVLLMDFLDPQAPEKLAETLGGQPDIVLSDMAAPTTGHRRTDHIRTMYLCEVAADFALSVLKPGGHFLAKTFQGGAENELLARLKQNFRSVHHVKPPASRDESVELYLLAKDFKGGSGAG</sequence>
<dbReference type="HAMAP" id="MF_01547">
    <property type="entry name" value="RNA_methyltr_E"/>
    <property type="match status" value="1"/>
</dbReference>
<dbReference type="EC" id="2.1.1.166" evidence="6 11"/>
<reference evidence="15" key="1">
    <citation type="submission" date="2016-12" db="EMBL/GenBank/DDBJ databases">
        <authorList>
            <person name="Brunel B."/>
        </authorList>
    </citation>
    <scope>NUCLEOTIDE SEQUENCE [LARGE SCALE GENOMIC DNA]</scope>
</reference>
<feature type="binding site" evidence="11">
    <location>
        <position position="179"/>
    </location>
    <ligand>
        <name>S-adenosyl-L-methionine</name>
        <dbReference type="ChEBI" id="CHEBI:59789"/>
    </ligand>
</feature>
<evidence type="ECO:0000256" key="2">
    <source>
        <dbReference type="ARBA" id="ARBA00022603"/>
    </source>
</evidence>
<comment type="function">
    <text evidence="5 11">Specifically methylates the uridine in position 2552 of 23S rRNA at the 2'-O position of the ribose in the fully assembled 50S ribosomal subunit.</text>
</comment>
<accession>A0A2P9AG13</accession>
<keyword evidence="15" id="KW-1185">Reference proteome</keyword>
<evidence type="ECO:0000256" key="9">
    <source>
        <dbReference type="ARBA" id="ARBA00042745"/>
    </source>
</evidence>
<evidence type="ECO:0000256" key="1">
    <source>
        <dbReference type="ARBA" id="ARBA00022552"/>
    </source>
</evidence>
<dbReference type="EMBL" id="FUIG01000018">
    <property type="protein sequence ID" value="SJM30046.1"/>
    <property type="molecule type" value="Genomic_DNA"/>
</dbReference>
<keyword evidence="3 11" id="KW-0808">Transferase</keyword>
<evidence type="ECO:0000256" key="4">
    <source>
        <dbReference type="ARBA" id="ARBA00022691"/>
    </source>
</evidence>
<dbReference type="SUPFAM" id="SSF53335">
    <property type="entry name" value="S-adenosyl-L-methionine-dependent methyltransferases"/>
    <property type="match status" value="1"/>
</dbReference>
<feature type="compositionally biased region" description="Basic and acidic residues" evidence="12">
    <location>
        <begin position="1"/>
        <end position="16"/>
    </location>
</feature>
<dbReference type="InterPro" id="IPR029063">
    <property type="entry name" value="SAM-dependent_MTases_sf"/>
</dbReference>
<dbReference type="Gene3D" id="3.40.50.150">
    <property type="entry name" value="Vaccinia Virus protein VP39"/>
    <property type="match status" value="1"/>
</dbReference>